<dbReference type="GO" id="GO:0008541">
    <property type="term" value="C:proteasome regulatory particle, lid subcomplex"/>
    <property type="evidence" value="ECO:0007669"/>
    <property type="project" value="UniProtKB-ARBA"/>
</dbReference>
<dbReference type="Pfam" id="PF10602">
    <property type="entry name" value="RPN7"/>
    <property type="match status" value="1"/>
</dbReference>
<dbReference type="GO" id="GO:0043161">
    <property type="term" value="P:proteasome-mediated ubiquitin-dependent protein catabolic process"/>
    <property type="evidence" value="ECO:0007669"/>
    <property type="project" value="TreeGrafter"/>
</dbReference>
<gene>
    <name evidence="6" type="ORF">CANVERA_P0700</name>
</gene>
<feature type="domain" description="PCI" evidence="5">
    <location>
        <begin position="197"/>
        <end position="369"/>
    </location>
</feature>
<dbReference type="InterPro" id="IPR045135">
    <property type="entry name" value="Rpn7_N"/>
</dbReference>
<dbReference type="Pfam" id="PF21154">
    <property type="entry name" value="RPN7_PSMD6_C"/>
    <property type="match status" value="1"/>
</dbReference>
<dbReference type="PANTHER" id="PTHR14145">
    <property type="entry name" value="26S PROTESOME SUBUNIT 6"/>
    <property type="match status" value="1"/>
</dbReference>
<accession>A0A9W4XEZ9</accession>
<evidence type="ECO:0000256" key="4">
    <source>
        <dbReference type="SAM" id="Coils"/>
    </source>
</evidence>
<dbReference type="FunFam" id="1.25.40.570:FF:000005">
    <property type="entry name" value="26S proteasome regulatory subunit N7"/>
    <property type="match status" value="1"/>
</dbReference>
<dbReference type="EMBL" id="CANTUO010000001">
    <property type="protein sequence ID" value="CAI5756183.1"/>
    <property type="molecule type" value="Genomic_DNA"/>
</dbReference>
<dbReference type="Proteomes" id="UP001152885">
    <property type="component" value="Unassembled WGS sequence"/>
</dbReference>
<feature type="coiled-coil region" evidence="4">
    <location>
        <begin position="73"/>
        <end position="104"/>
    </location>
</feature>
<dbReference type="OrthoDB" id="1452at2759"/>
<evidence type="ECO:0000256" key="2">
    <source>
        <dbReference type="ARBA" id="ARBA00093435"/>
    </source>
</evidence>
<proteinExistence type="predicted"/>
<evidence type="ECO:0000313" key="7">
    <source>
        <dbReference type="Proteomes" id="UP001152885"/>
    </source>
</evidence>
<comment type="subunit">
    <text evidence="3">The 26S proteasome is composed of a core protease, known as the 20S proteasome, capped at one or both ends by the 19S regulatory complex (RC). The RC is composed of at least 18 different subunits in two subcomplexes, the base and the lid, which form the portions proximal and distal to the 20S proteolytic core, respectively. Component of the lid subcomplex of the 19S RC.</text>
</comment>
<evidence type="ECO:0000259" key="5">
    <source>
        <dbReference type="PROSITE" id="PS50250"/>
    </source>
</evidence>
<dbReference type="PROSITE" id="PS50250">
    <property type="entry name" value="PCI"/>
    <property type="match status" value="1"/>
</dbReference>
<comment type="function">
    <text evidence="2">Component of the 19S cap proteasome complex which acts as a regulatory subunit of the 26S proteasome, involved in the ATP-dependent degradation of ubiquitinated proteins.</text>
</comment>
<evidence type="ECO:0000256" key="1">
    <source>
        <dbReference type="ARBA" id="ARBA00022942"/>
    </source>
</evidence>
<dbReference type="SUPFAM" id="SSF46785">
    <property type="entry name" value="Winged helix' DNA-binding domain"/>
    <property type="match status" value="1"/>
</dbReference>
<dbReference type="InterPro" id="IPR049549">
    <property type="entry name" value="RPN7_PSMD6_C"/>
</dbReference>
<dbReference type="AlphaFoldDB" id="A0A9W4XEZ9"/>
<comment type="caution">
    <text evidence="6">The sequence shown here is derived from an EMBL/GenBank/DDBJ whole genome shotgun (WGS) entry which is preliminary data.</text>
</comment>
<dbReference type="InterPro" id="IPR000717">
    <property type="entry name" value="PCI_dom"/>
</dbReference>
<dbReference type="PANTHER" id="PTHR14145:SF1">
    <property type="entry name" value="26S PROTEASOME NON-ATPASE REGULATORY SUBUNIT 6"/>
    <property type="match status" value="1"/>
</dbReference>
<evidence type="ECO:0000313" key="6">
    <source>
        <dbReference type="EMBL" id="CAI5756183.1"/>
    </source>
</evidence>
<reference evidence="6" key="1">
    <citation type="submission" date="2022-12" db="EMBL/GenBank/DDBJ databases">
        <authorList>
            <person name="Brejova B."/>
        </authorList>
    </citation>
    <scope>NUCLEOTIDE SEQUENCE</scope>
</reference>
<dbReference type="InterPro" id="IPR036390">
    <property type="entry name" value="WH_DNA-bd_sf"/>
</dbReference>
<organism evidence="6 7">
    <name type="scientific">Candida verbasci</name>
    <dbReference type="NCBI Taxonomy" id="1227364"/>
    <lineage>
        <taxon>Eukaryota</taxon>
        <taxon>Fungi</taxon>
        <taxon>Dikarya</taxon>
        <taxon>Ascomycota</taxon>
        <taxon>Saccharomycotina</taxon>
        <taxon>Pichiomycetes</taxon>
        <taxon>Debaryomycetaceae</taxon>
        <taxon>Candida/Lodderomyces clade</taxon>
        <taxon>Candida</taxon>
    </lineage>
</organism>
<keyword evidence="4" id="KW-0175">Coiled coil</keyword>
<dbReference type="Gene3D" id="1.25.40.570">
    <property type="match status" value="1"/>
</dbReference>
<keyword evidence="1" id="KW-0647">Proteasome</keyword>
<name>A0A9W4XEZ9_9ASCO</name>
<keyword evidence="7" id="KW-1185">Reference proteome</keyword>
<dbReference type="InterPro" id="IPR019585">
    <property type="entry name" value="Rpn7/CSN1"/>
</dbReference>
<dbReference type="SMART" id="SM00088">
    <property type="entry name" value="PINT"/>
    <property type="match status" value="1"/>
</dbReference>
<sequence length="404" mass="46974">MQQADLDSESDIPKIPDYTLSEKQFLLTNGNSSSNEKSKLIDEILTQIKSENLAPYYKYLHKEIDFPFDQNLYNQLNSNNQKEIDRLNKKIKEAQDEEETELDLTSTTLELAEYYTEIIDGKNAIEIFKKVLDLSTSTGHKIDHLLTLTRIYFFYNDLYQVKIHLDLISNLIEKGGDWERRNRFKAYQGIYFMSTRNFKEASNLLIDSLATFTSTELCSYQQIAQYAIISGILSLDRIDLKNKIIDSPEILSIYSSTPQLEPLLKLTNSFYKCQYNYFFQYLLESYDKCLINNKYLYKHGNYFLKEMRCKAYGQLLESYKSLSIKSMANNFNISEEFLDLDLTKFIPTKKLNCTIDKVNGIIETNRPDNKNNQYHLLIKQGDGLLTKLQKYGAAVKLSGAEKVV</sequence>
<dbReference type="Pfam" id="PF01399">
    <property type="entry name" value="PCI"/>
    <property type="match status" value="1"/>
</dbReference>
<protein>
    <recommendedName>
        <fullName evidence="5">PCI domain-containing protein</fullName>
    </recommendedName>
</protein>
<evidence type="ECO:0000256" key="3">
    <source>
        <dbReference type="ARBA" id="ARBA00093502"/>
    </source>
</evidence>